<reference evidence="3" key="1">
    <citation type="submission" date="2023-10" db="EMBL/GenBank/DDBJ databases">
        <authorList>
            <person name="Noh H."/>
        </authorList>
    </citation>
    <scope>NUCLEOTIDE SEQUENCE</scope>
    <source>
        <strain evidence="3">DUCC4014</strain>
    </source>
</reference>
<dbReference type="Pfam" id="PF12243">
    <property type="entry name" value="CTK3"/>
    <property type="match status" value="1"/>
</dbReference>
<evidence type="ECO:0000259" key="2">
    <source>
        <dbReference type="PROSITE" id="PS51391"/>
    </source>
</evidence>
<dbReference type="GeneID" id="87807989"/>
<evidence type="ECO:0000313" key="4">
    <source>
        <dbReference type="Proteomes" id="UP000827549"/>
    </source>
</evidence>
<feature type="region of interest" description="Disordered" evidence="1">
    <location>
        <begin position="145"/>
        <end position="175"/>
    </location>
</feature>
<dbReference type="PANTHER" id="PTHR28291">
    <property type="entry name" value="CTD KINASE SUBUNIT GAMMA"/>
    <property type="match status" value="1"/>
</dbReference>
<dbReference type="InterPro" id="IPR042326">
    <property type="entry name" value="Ctk3"/>
</dbReference>
<dbReference type="InterPro" id="IPR006569">
    <property type="entry name" value="CID_dom"/>
</dbReference>
<dbReference type="PANTHER" id="PTHR28291:SF1">
    <property type="entry name" value="CTD KINASE SUBUNIT GAMMA"/>
    <property type="match status" value="1"/>
</dbReference>
<gene>
    <name evidence="3" type="primary">ctk3</name>
    <name evidence="3" type="ORF">LOC62_03G004754</name>
</gene>
<protein>
    <submittedName>
        <fullName evidence="3">CTD kinase subunit gamma</fullName>
    </submittedName>
</protein>
<dbReference type="InterPro" id="IPR008942">
    <property type="entry name" value="ENTH_VHS"/>
</dbReference>
<feature type="domain" description="CID" evidence="2">
    <location>
        <begin position="4"/>
        <end position="146"/>
    </location>
</feature>
<dbReference type="InterPro" id="IPR024638">
    <property type="entry name" value="Ctk3_N"/>
</dbReference>
<evidence type="ECO:0000256" key="1">
    <source>
        <dbReference type="SAM" id="MobiDB-lite"/>
    </source>
</evidence>
<dbReference type="RefSeq" id="XP_062627262.1">
    <property type="nucleotide sequence ID" value="XM_062771278.1"/>
</dbReference>
<dbReference type="InterPro" id="IPR024637">
    <property type="entry name" value="Ctk3_C"/>
</dbReference>
<keyword evidence="4" id="KW-1185">Reference proteome</keyword>
<accession>A0AAF0Y6Y6</accession>
<keyword evidence="3" id="KW-0418">Kinase</keyword>
<evidence type="ECO:0000313" key="3">
    <source>
        <dbReference type="EMBL" id="WOO81230.1"/>
    </source>
</evidence>
<dbReference type="GO" id="GO:0045943">
    <property type="term" value="P:positive regulation of transcription by RNA polymerase I"/>
    <property type="evidence" value="ECO:0007669"/>
    <property type="project" value="TreeGrafter"/>
</dbReference>
<dbReference type="AlphaFoldDB" id="A0AAF0Y6Y6"/>
<dbReference type="PROSITE" id="PS51391">
    <property type="entry name" value="CID"/>
    <property type="match status" value="1"/>
</dbReference>
<feature type="region of interest" description="Disordered" evidence="1">
    <location>
        <begin position="208"/>
        <end position="257"/>
    </location>
</feature>
<dbReference type="Pfam" id="PF12350">
    <property type="entry name" value="CTK3_C"/>
    <property type="match status" value="1"/>
</dbReference>
<name>A0AAF0Y6Y6_9TREE</name>
<keyword evidence="3" id="KW-0808">Transferase</keyword>
<feature type="compositionally biased region" description="Basic and acidic residues" evidence="1">
    <location>
        <begin position="166"/>
        <end position="175"/>
    </location>
</feature>
<dbReference type="GO" id="GO:0016301">
    <property type="term" value="F:kinase activity"/>
    <property type="evidence" value="ECO:0007669"/>
    <property type="project" value="UniProtKB-KW"/>
</dbReference>
<dbReference type="EMBL" id="CP086716">
    <property type="protein sequence ID" value="WOO81230.1"/>
    <property type="molecule type" value="Genomic_DNA"/>
</dbReference>
<sequence>MSLDPFEARLQFLKLLRTLNASQQSIQKVVSFAVKYGARCGEDLWECVEDEVQKASDPGSLNARINILYFLDSLAETSAALGPPDAPYLPLIERSLPTLVAAVVPDSREGVLNLKATRAILDSWHSRRVIDPAVVDKALAQLAERKPASTAPAGSPPPAAAAGTKRPREVMGRSDVLRRIEEDRERQKRLRERMWILPIPPLVGRAGATSGAATIHPSPASPFTPASPRGTPGASSTTTAAAAKLMPPPPPPVTFVSPLDVEFDQMWEATSDLDDDDFERMRENALAAGLDVPRR</sequence>
<dbReference type="GO" id="GO:0070692">
    <property type="term" value="C:CTDK-1 complex"/>
    <property type="evidence" value="ECO:0007669"/>
    <property type="project" value="InterPro"/>
</dbReference>
<feature type="compositionally biased region" description="Low complexity" evidence="1">
    <location>
        <begin position="217"/>
        <end position="243"/>
    </location>
</feature>
<proteinExistence type="predicted"/>
<organism evidence="3 4">
    <name type="scientific">Vanrija pseudolonga</name>
    <dbReference type="NCBI Taxonomy" id="143232"/>
    <lineage>
        <taxon>Eukaryota</taxon>
        <taxon>Fungi</taxon>
        <taxon>Dikarya</taxon>
        <taxon>Basidiomycota</taxon>
        <taxon>Agaricomycotina</taxon>
        <taxon>Tremellomycetes</taxon>
        <taxon>Trichosporonales</taxon>
        <taxon>Trichosporonaceae</taxon>
        <taxon>Vanrija</taxon>
    </lineage>
</organism>
<dbReference type="Proteomes" id="UP000827549">
    <property type="component" value="Chromosome 3"/>
</dbReference>
<dbReference type="Gene3D" id="1.25.40.90">
    <property type="match status" value="1"/>
</dbReference>
<dbReference type="GO" id="GO:0032786">
    <property type="term" value="P:positive regulation of DNA-templated transcription, elongation"/>
    <property type="evidence" value="ECO:0007669"/>
    <property type="project" value="InterPro"/>
</dbReference>